<dbReference type="PANTHER" id="PTHR43218">
    <property type="entry name" value="PHOSPHORIBOSYLTRANSFERASE-RELATED"/>
    <property type="match status" value="1"/>
</dbReference>
<dbReference type="AlphaFoldDB" id="A0A1T4NH59"/>
<accession>A0A1T4NH59</accession>
<evidence type="ECO:0000259" key="1">
    <source>
        <dbReference type="Pfam" id="PF00156"/>
    </source>
</evidence>
<dbReference type="SUPFAM" id="SSF53271">
    <property type="entry name" value="PRTase-like"/>
    <property type="match status" value="1"/>
</dbReference>
<dbReference type="GO" id="GO:0016757">
    <property type="term" value="F:glycosyltransferase activity"/>
    <property type="evidence" value="ECO:0007669"/>
    <property type="project" value="UniProtKB-KW"/>
</dbReference>
<dbReference type="NCBIfam" id="NF005592">
    <property type="entry name" value="PRK07322.1"/>
    <property type="match status" value="1"/>
</dbReference>
<reference evidence="3" key="1">
    <citation type="submission" date="2017-02" db="EMBL/GenBank/DDBJ databases">
        <authorList>
            <person name="Varghese N."/>
            <person name="Submissions S."/>
        </authorList>
    </citation>
    <scope>NUCLEOTIDE SEQUENCE [LARGE SCALE GENOMIC DNA]</scope>
    <source>
        <strain evidence="3">ATCC BAA-73</strain>
    </source>
</reference>
<evidence type="ECO:0000313" key="2">
    <source>
        <dbReference type="EMBL" id="SJZ78078.1"/>
    </source>
</evidence>
<dbReference type="RefSeq" id="WP_078810257.1">
    <property type="nucleotide sequence ID" value="NZ_FUWM01000014.1"/>
</dbReference>
<evidence type="ECO:0000313" key="3">
    <source>
        <dbReference type="Proteomes" id="UP000190625"/>
    </source>
</evidence>
<sequence>MQTYTLNICGLKRELPIVPVSDELSIASFVILGDTELVRTVGPKLAQKLPEFDVLISAEAKGIPLIYEVSRFFDMNYIVARKSIKSYMQNPVKVKVNSITTEEEQILCLNGRDAKKVNGKKVAIIDDVISSGASIAAIEKLVNKAGGKVVAKAAILAEGEAVKRDDIIYLKELPLFNNNEKSKYNILK</sequence>
<dbReference type="EMBL" id="FUWM01000014">
    <property type="protein sequence ID" value="SJZ78078.1"/>
    <property type="molecule type" value="Genomic_DNA"/>
</dbReference>
<dbReference type="PANTHER" id="PTHR43218:SF1">
    <property type="entry name" value="PHOSPHORIBOSYLTRANSFERASE"/>
    <property type="match status" value="1"/>
</dbReference>
<keyword evidence="2" id="KW-0328">Glycosyltransferase</keyword>
<dbReference type="STRING" id="142842.SAMN02745118_01799"/>
<gene>
    <name evidence="2" type="ORF">SAMN02745118_01799</name>
</gene>
<dbReference type="Gene3D" id="3.40.50.2020">
    <property type="match status" value="1"/>
</dbReference>
<feature type="domain" description="Phosphoribosyltransferase" evidence="1">
    <location>
        <begin position="52"/>
        <end position="168"/>
    </location>
</feature>
<proteinExistence type="predicted"/>
<dbReference type="OrthoDB" id="4213751at2"/>
<protein>
    <submittedName>
        <fullName evidence="2">Adenine phosphoribosyltransferase</fullName>
    </submittedName>
</protein>
<name>A0A1T4NH59_9FIRM</name>
<dbReference type="InterPro" id="IPR000836">
    <property type="entry name" value="PRTase_dom"/>
</dbReference>
<organism evidence="2 3">
    <name type="scientific">Selenihalanaerobacter shriftii</name>
    <dbReference type="NCBI Taxonomy" id="142842"/>
    <lineage>
        <taxon>Bacteria</taxon>
        <taxon>Bacillati</taxon>
        <taxon>Bacillota</taxon>
        <taxon>Clostridia</taxon>
        <taxon>Halanaerobiales</taxon>
        <taxon>Halobacteroidaceae</taxon>
        <taxon>Selenihalanaerobacter</taxon>
    </lineage>
</organism>
<keyword evidence="2" id="KW-0808">Transferase</keyword>
<dbReference type="CDD" id="cd06223">
    <property type="entry name" value="PRTases_typeI"/>
    <property type="match status" value="1"/>
</dbReference>
<dbReference type="Pfam" id="PF00156">
    <property type="entry name" value="Pribosyltran"/>
    <property type="match status" value="1"/>
</dbReference>
<keyword evidence="3" id="KW-1185">Reference proteome</keyword>
<dbReference type="Proteomes" id="UP000190625">
    <property type="component" value="Unassembled WGS sequence"/>
</dbReference>
<dbReference type="InterPro" id="IPR029057">
    <property type="entry name" value="PRTase-like"/>
</dbReference>